<keyword evidence="2" id="KW-1133">Transmembrane helix</keyword>
<feature type="transmembrane region" description="Helical" evidence="2">
    <location>
        <begin position="45"/>
        <end position="69"/>
    </location>
</feature>
<feature type="transmembrane region" description="Helical" evidence="2">
    <location>
        <begin position="76"/>
        <end position="95"/>
    </location>
</feature>
<dbReference type="PANTHER" id="PTHR36844:SF1">
    <property type="entry name" value="PROTEASE PRSW"/>
    <property type="match status" value="1"/>
</dbReference>
<keyword evidence="3" id="KW-0645">Protease</keyword>
<keyword evidence="3" id="KW-0482">Metalloprotease</keyword>
<accession>A0A5B8BZZ2</accession>
<feature type="transmembrane region" description="Helical" evidence="2">
    <location>
        <begin position="240"/>
        <end position="262"/>
    </location>
</feature>
<feature type="transmembrane region" description="Helical" evidence="2">
    <location>
        <begin position="20"/>
        <end position="39"/>
    </location>
</feature>
<feature type="transmembrane region" description="Helical" evidence="2">
    <location>
        <begin position="186"/>
        <end position="207"/>
    </location>
</feature>
<organism evidence="3 4">
    <name type="scientific">Georgenia yuyongxinii</name>
    <dbReference type="NCBI Taxonomy" id="2589797"/>
    <lineage>
        <taxon>Bacteria</taxon>
        <taxon>Bacillati</taxon>
        <taxon>Actinomycetota</taxon>
        <taxon>Actinomycetes</taxon>
        <taxon>Micrococcales</taxon>
        <taxon>Bogoriellaceae</taxon>
        <taxon>Georgenia</taxon>
    </lineage>
</organism>
<feature type="transmembrane region" description="Helical" evidence="2">
    <location>
        <begin position="214"/>
        <end position="234"/>
    </location>
</feature>
<dbReference type="AlphaFoldDB" id="A0A5B8BZZ2"/>
<dbReference type="PANTHER" id="PTHR36844">
    <property type="entry name" value="PROTEASE PRSW"/>
    <property type="match status" value="1"/>
</dbReference>
<evidence type="ECO:0000313" key="3">
    <source>
        <dbReference type="EMBL" id="QDC23798.1"/>
    </source>
</evidence>
<evidence type="ECO:0000256" key="2">
    <source>
        <dbReference type="SAM" id="Phobius"/>
    </source>
</evidence>
<dbReference type="Proteomes" id="UP000314616">
    <property type="component" value="Chromosome"/>
</dbReference>
<dbReference type="GO" id="GO:0008237">
    <property type="term" value="F:metallopeptidase activity"/>
    <property type="evidence" value="ECO:0007669"/>
    <property type="project" value="UniProtKB-KW"/>
</dbReference>
<gene>
    <name evidence="3" type="ORF">FE374_03380</name>
</gene>
<evidence type="ECO:0000256" key="1">
    <source>
        <dbReference type="SAM" id="MobiDB-lite"/>
    </source>
</evidence>
<dbReference type="OrthoDB" id="5141135at2"/>
<feature type="transmembrane region" description="Helical" evidence="2">
    <location>
        <begin position="107"/>
        <end position="133"/>
    </location>
</feature>
<dbReference type="RefSeq" id="WP_139927240.1">
    <property type="nucleotide sequence ID" value="NZ_CP040915.1"/>
</dbReference>
<dbReference type="EMBL" id="CP040915">
    <property type="protein sequence ID" value="QDC23798.1"/>
    <property type="molecule type" value="Genomic_DNA"/>
</dbReference>
<dbReference type="InterPro" id="IPR026898">
    <property type="entry name" value="PrsW"/>
</dbReference>
<feature type="region of interest" description="Disordered" evidence="1">
    <location>
        <begin position="271"/>
        <end position="310"/>
    </location>
</feature>
<protein>
    <submittedName>
        <fullName evidence="3">PrsW family intramembrane metalloprotease</fullName>
    </submittedName>
</protein>
<dbReference type="KEGG" id="gyu:FE374_03380"/>
<keyword evidence="2" id="KW-0472">Membrane</keyword>
<proteinExistence type="predicted"/>
<keyword evidence="3" id="KW-0378">Hydrolase</keyword>
<sequence>MNALAHRTSTTPASWPRLGWLAVLVTGLVLFGAVGAVTLDTGDPIFLPCLLLLGAAIVPVTLTTFVTAVAHTHLSLPNILTAAVLGGVLGGILAGTLEFDAARTLGWLPFAIVALIEECAKLAVPAVFLAWLAWRHTRPRAVDGLVLGVAVGSAFAAVETMGYAFTVLLRTGGNLQPVDHLLALRGLGSLGGHAAWTGLACAALFAVPDARRRGLASLRFLAVLVAAICLHAGWDSAAAIGHGDLAIGLLSFTALMALTWWLHRAARRSAESPKAANRPPTGWIRPGAAPGGPPSTSGTLAGAPVTSAGP</sequence>
<feature type="transmembrane region" description="Helical" evidence="2">
    <location>
        <begin position="145"/>
        <end position="166"/>
    </location>
</feature>
<name>A0A5B8BZZ2_9MICO</name>
<dbReference type="GO" id="GO:0006508">
    <property type="term" value="P:proteolysis"/>
    <property type="evidence" value="ECO:0007669"/>
    <property type="project" value="UniProtKB-KW"/>
</dbReference>
<keyword evidence="2" id="KW-0812">Transmembrane</keyword>
<evidence type="ECO:0000313" key="4">
    <source>
        <dbReference type="Proteomes" id="UP000314616"/>
    </source>
</evidence>
<dbReference type="Pfam" id="PF13367">
    <property type="entry name" value="PrsW-protease"/>
    <property type="match status" value="1"/>
</dbReference>
<reference evidence="3 4" key="1">
    <citation type="submission" date="2019-05" db="EMBL/GenBank/DDBJ databases">
        <title>Georgenia *** sp. nov., and Georgenia *** sp. nov., isolated from the intestinal contents of plateau pika (Ochotona curzoniae) in the Qinghai-Tibet plateau of China.</title>
        <authorList>
            <person name="Tian Z."/>
        </authorList>
    </citation>
    <scope>NUCLEOTIDE SEQUENCE [LARGE SCALE GENOMIC DNA]</scope>
    <source>
        <strain evidence="3 4">Z443</strain>
    </source>
</reference>